<dbReference type="AlphaFoldDB" id="A0A3B1DZ36"/>
<reference evidence="1" key="1">
    <citation type="submission" date="2018-06" db="EMBL/GenBank/DDBJ databases">
        <authorList>
            <person name="Zhirakovskaya E."/>
        </authorList>
    </citation>
    <scope>NUCLEOTIDE SEQUENCE</scope>
</reference>
<sequence length="52" mass="6131">KQTYHANANKQIVFQQTDNFVPSTFTDILFREEAKFIHVKIIGSRYLCGWLL</sequence>
<protein>
    <submittedName>
        <fullName evidence="1">Uncharacterized protein</fullName>
    </submittedName>
</protein>
<gene>
    <name evidence="1" type="ORF">MNBD_PLANCTO02-2273</name>
</gene>
<proteinExistence type="predicted"/>
<dbReference type="EMBL" id="UOGL01000493">
    <property type="protein sequence ID" value="VAX40920.1"/>
    <property type="molecule type" value="Genomic_DNA"/>
</dbReference>
<organism evidence="1">
    <name type="scientific">hydrothermal vent metagenome</name>
    <dbReference type="NCBI Taxonomy" id="652676"/>
    <lineage>
        <taxon>unclassified sequences</taxon>
        <taxon>metagenomes</taxon>
        <taxon>ecological metagenomes</taxon>
    </lineage>
</organism>
<accession>A0A3B1DZ36</accession>
<name>A0A3B1DZ36_9ZZZZ</name>
<evidence type="ECO:0000313" key="1">
    <source>
        <dbReference type="EMBL" id="VAX40920.1"/>
    </source>
</evidence>
<feature type="non-terminal residue" evidence="1">
    <location>
        <position position="1"/>
    </location>
</feature>